<proteinExistence type="predicted"/>
<evidence type="ECO:0000313" key="4">
    <source>
        <dbReference type="Proteomes" id="UP001139319"/>
    </source>
</evidence>
<dbReference type="Proteomes" id="UP001139319">
    <property type="component" value="Unassembled WGS sequence"/>
</dbReference>
<feature type="signal peptide" evidence="2">
    <location>
        <begin position="1"/>
        <end position="24"/>
    </location>
</feature>
<dbReference type="RefSeq" id="WP_253967885.1">
    <property type="nucleotide sequence ID" value="NZ_JAMFTH010000002.1"/>
</dbReference>
<organism evidence="3 4">
    <name type="scientific">Gilvimarinus xylanilyticus</name>
    <dbReference type="NCBI Taxonomy" id="2944139"/>
    <lineage>
        <taxon>Bacteria</taxon>
        <taxon>Pseudomonadati</taxon>
        <taxon>Pseudomonadota</taxon>
        <taxon>Gammaproteobacteria</taxon>
        <taxon>Cellvibrionales</taxon>
        <taxon>Cellvibrionaceae</taxon>
        <taxon>Gilvimarinus</taxon>
    </lineage>
</organism>
<evidence type="ECO:0000256" key="2">
    <source>
        <dbReference type="SAM" id="SignalP"/>
    </source>
</evidence>
<feature type="chain" id="PRO_5040877393" evidence="2">
    <location>
        <begin position="25"/>
        <end position="400"/>
    </location>
</feature>
<feature type="compositionally biased region" description="Basic and acidic residues" evidence="1">
    <location>
        <begin position="277"/>
        <end position="327"/>
    </location>
</feature>
<feature type="compositionally biased region" description="Basic and acidic residues" evidence="1">
    <location>
        <begin position="334"/>
        <end position="353"/>
    </location>
</feature>
<reference evidence="3" key="2">
    <citation type="submission" date="2023-01" db="EMBL/GenBank/DDBJ databases">
        <title>Gilvimarinus xylanilyticus HB14 isolated from Caulerpa lentillifera aquaculture base in Hainan, China.</title>
        <authorList>
            <person name="Zhang Y.-J."/>
        </authorList>
    </citation>
    <scope>NUCLEOTIDE SEQUENCE</scope>
    <source>
        <strain evidence="3">HB14</strain>
    </source>
</reference>
<feature type="compositionally biased region" description="Polar residues" evidence="1">
    <location>
        <begin position="366"/>
        <end position="377"/>
    </location>
</feature>
<dbReference type="EMBL" id="JAMFTH010000002">
    <property type="protein sequence ID" value="MCP8899590.1"/>
    <property type="molecule type" value="Genomic_DNA"/>
</dbReference>
<name>A0A9X2HWU2_9GAMM</name>
<comment type="caution">
    <text evidence="3">The sequence shown here is derived from an EMBL/GenBank/DDBJ whole genome shotgun (WGS) entry which is preliminary data.</text>
</comment>
<keyword evidence="4" id="KW-1185">Reference proteome</keyword>
<accession>A0A9X2HWU2</accession>
<feature type="region of interest" description="Disordered" evidence="1">
    <location>
        <begin position="262"/>
        <end position="400"/>
    </location>
</feature>
<dbReference type="PANTHER" id="PTHR40269">
    <property type="entry name" value="OUTER MEMBRANE PROTEIN-RELATED"/>
    <property type="match status" value="1"/>
</dbReference>
<evidence type="ECO:0000313" key="3">
    <source>
        <dbReference type="EMBL" id="MCP8899590.1"/>
    </source>
</evidence>
<protein>
    <submittedName>
        <fullName evidence="3">DUF3300 domain-containing protein</fullName>
    </submittedName>
</protein>
<dbReference type="AlphaFoldDB" id="A0A9X2HWU2"/>
<evidence type="ECO:0000256" key="1">
    <source>
        <dbReference type="SAM" id="MobiDB-lite"/>
    </source>
</evidence>
<dbReference type="Pfam" id="PF11737">
    <property type="entry name" value="DUF3300"/>
    <property type="match status" value="1"/>
</dbReference>
<reference evidence="3" key="1">
    <citation type="submission" date="2022-05" db="EMBL/GenBank/DDBJ databases">
        <authorList>
            <person name="Sun H.-N."/>
        </authorList>
    </citation>
    <scope>NUCLEOTIDE SEQUENCE</scope>
    <source>
        <strain evidence="3">HB14</strain>
    </source>
</reference>
<keyword evidence="2" id="KW-0732">Signal</keyword>
<sequence length="400" mass="47896">MIHRLARTLFALTLLFGVSLNTFADDFSEERRQQLLAPVALYPDTVLTHVLIASTYPLEIVQAQRWYQSHDHLAAEKLINAADDEPWDPSVKALLPFPDLLSRMSEDLLWTQELGEAFLADEQATLAAVQQLRQQAWDSGTLAEMEHQQASVEDRQIIIQPTRREVVYVPYYDSRVVYGNWRWSSYPPIYWPRPPRYSGGFYWGFSAPVGDWFYFGGFHWSQRTLIISHQRPYYHYRHRHYGYHNGVQHWRHDPRHRRNVNYRHWRSGPSSRPPSYRQRDLGNSHNRQRLERQLRQRTEQNRRVYRDSHPRLERRDQGKSVRRETTTIKRSPQFHRDTQRTKHIERNTKRLEPSNRLQSRPKARTETSPRYNRQANPRRTMERGGNSQRVRSSPRLERIK</sequence>
<feature type="compositionally biased region" description="Low complexity" evidence="1">
    <location>
        <begin position="267"/>
        <end position="276"/>
    </location>
</feature>
<gene>
    <name evidence="3" type="ORF">M6D89_09790</name>
</gene>
<dbReference type="PANTHER" id="PTHR40269:SF1">
    <property type="entry name" value="OUTER MEMBRANE PROTEIN"/>
    <property type="match status" value="1"/>
</dbReference>
<dbReference type="InterPro" id="IPR021728">
    <property type="entry name" value="DUF3300"/>
</dbReference>